<evidence type="ECO:0000313" key="2">
    <source>
        <dbReference type="Proteomes" id="UP000192940"/>
    </source>
</evidence>
<name>A0A1X7H773_9BACL</name>
<reference evidence="1 2" key="1">
    <citation type="submission" date="2017-04" db="EMBL/GenBank/DDBJ databases">
        <authorList>
            <person name="Afonso C.L."/>
            <person name="Miller P.J."/>
            <person name="Scott M.A."/>
            <person name="Spackman E."/>
            <person name="Goraichik I."/>
            <person name="Dimitrov K.M."/>
            <person name="Suarez D.L."/>
            <person name="Swayne D.E."/>
        </authorList>
    </citation>
    <scope>NUCLEOTIDE SEQUENCE [LARGE SCALE GENOMIC DNA]</scope>
    <source>
        <strain evidence="1 2">N3/975</strain>
    </source>
</reference>
<protein>
    <submittedName>
        <fullName evidence="1">Uncharacterized protein</fullName>
    </submittedName>
</protein>
<gene>
    <name evidence="1" type="ORF">SAMN05661091_1900</name>
</gene>
<evidence type="ECO:0000313" key="1">
    <source>
        <dbReference type="EMBL" id="SMF80878.1"/>
    </source>
</evidence>
<keyword evidence="2" id="KW-1185">Reference proteome</keyword>
<accession>A0A1X7H773</accession>
<dbReference type="AlphaFoldDB" id="A0A1X7H773"/>
<proteinExistence type="predicted"/>
<organism evidence="1 2">
    <name type="scientific">Paenibacillus uliginis N3/975</name>
    <dbReference type="NCBI Taxonomy" id="1313296"/>
    <lineage>
        <taxon>Bacteria</taxon>
        <taxon>Bacillati</taxon>
        <taxon>Bacillota</taxon>
        <taxon>Bacilli</taxon>
        <taxon>Bacillales</taxon>
        <taxon>Paenibacillaceae</taxon>
        <taxon>Paenibacillus</taxon>
    </lineage>
</organism>
<sequence length="31" mass="3512">MNNESRNQQAQPDSNKLSGLNIVMKYFRGNG</sequence>
<dbReference type="Proteomes" id="UP000192940">
    <property type="component" value="Chromosome I"/>
</dbReference>
<dbReference type="EMBL" id="LT840184">
    <property type="protein sequence ID" value="SMF80878.1"/>
    <property type="molecule type" value="Genomic_DNA"/>
</dbReference>